<feature type="compositionally biased region" description="Polar residues" evidence="4">
    <location>
        <begin position="56"/>
        <end position="76"/>
    </location>
</feature>
<dbReference type="PANTHER" id="PTHR47967:SF128">
    <property type="entry name" value="ASPARTIC PROTEINASE CDR1-LIKE"/>
    <property type="match status" value="1"/>
</dbReference>
<dbReference type="Pfam" id="PF14543">
    <property type="entry name" value="TAXi_N"/>
    <property type="match status" value="1"/>
</dbReference>
<dbReference type="GO" id="GO:0006508">
    <property type="term" value="P:proteolysis"/>
    <property type="evidence" value="ECO:0007669"/>
    <property type="project" value="UniProtKB-KW"/>
</dbReference>
<dbReference type="EMBL" id="KI395483">
    <property type="protein sequence ID" value="ERM98221.1"/>
    <property type="molecule type" value="Genomic_DNA"/>
</dbReference>
<dbReference type="InterPro" id="IPR021109">
    <property type="entry name" value="Peptidase_aspartic_dom_sf"/>
</dbReference>
<dbReference type="Gramene" id="ERM98221">
    <property type="protein sequence ID" value="ERM98221"/>
    <property type="gene ID" value="AMTR_s00095p00150070"/>
</dbReference>
<dbReference type="AlphaFoldDB" id="W1NP64"/>
<dbReference type="Gene3D" id="2.40.70.10">
    <property type="entry name" value="Acid Proteases"/>
    <property type="match status" value="1"/>
</dbReference>
<feature type="region of interest" description="Disordered" evidence="4">
    <location>
        <begin position="39"/>
        <end position="76"/>
    </location>
</feature>
<evidence type="ECO:0000256" key="2">
    <source>
        <dbReference type="ARBA" id="ARBA00022670"/>
    </source>
</evidence>
<evidence type="ECO:0000256" key="1">
    <source>
        <dbReference type="ARBA" id="ARBA00007447"/>
    </source>
</evidence>
<dbReference type="eggNOG" id="KOG1339">
    <property type="taxonomic scope" value="Eukaryota"/>
</dbReference>
<keyword evidence="2" id="KW-0645">Protease</keyword>
<feature type="domain" description="Xylanase inhibitor N-terminal" evidence="5">
    <location>
        <begin position="1"/>
        <end position="116"/>
    </location>
</feature>
<organism evidence="6 7">
    <name type="scientific">Amborella trichopoda</name>
    <dbReference type="NCBI Taxonomy" id="13333"/>
    <lineage>
        <taxon>Eukaryota</taxon>
        <taxon>Viridiplantae</taxon>
        <taxon>Streptophyta</taxon>
        <taxon>Embryophyta</taxon>
        <taxon>Tracheophyta</taxon>
        <taxon>Spermatophyta</taxon>
        <taxon>Magnoliopsida</taxon>
        <taxon>Amborellales</taxon>
        <taxon>Amborellaceae</taxon>
        <taxon>Amborella</taxon>
    </lineage>
</organism>
<gene>
    <name evidence="6" type="ORF">AMTR_s00095p00150070</name>
</gene>
<reference evidence="7" key="1">
    <citation type="journal article" date="2013" name="Science">
        <title>The Amborella genome and the evolution of flowering plants.</title>
        <authorList>
            <consortium name="Amborella Genome Project"/>
        </authorList>
    </citation>
    <scope>NUCLEOTIDE SEQUENCE [LARGE SCALE GENOMIC DNA]</scope>
</reference>
<evidence type="ECO:0000313" key="6">
    <source>
        <dbReference type="EMBL" id="ERM98221.1"/>
    </source>
</evidence>
<sequence length="121" mass="13322">MWNQCEPCEDCFNQDEEIFDPQHSCSYVELDHTSLCRAYHQSTPTENPSPHEVSYTDKSQSKGVPATESTFETSRAGTTQTVLSGIGFGCGHETLGSLALNWQKSRGLGEGPSRLPPNWGL</sequence>
<dbReference type="HOGENOM" id="CLU_170051_0_0_1"/>
<evidence type="ECO:0000256" key="4">
    <source>
        <dbReference type="SAM" id="MobiDB-lite"/>
    </source>
</evidence>
<dbReference type="InterPro" id="IPR051708">
    <property type="entry name" value="Plant_Aspart_Prot_A1"/>
</dbReference>
<dbReference type="InterPro" id="IPR032861">
    <property type="entry name" value="TAXi_N"/>
</dbReference>
<evidence type="ECO:0000259" key="5">
    <source>
        <dbReference type="Pfam" id="PF14543"/>
    </source>
</evidence>
<evidence type="ECO:0000313" key="7">
    <source>
        <dbReference type="Proteomes" id="UP000017836"/>
    </source>
</evidence>
<keyword evidence="3" id="KW-0378">Hydrolase</keyword>
<evidence type="ECO:0000256" key="3">
    <source>
        <dbReference type="ARBA" id="ARBA00022801"/>
    </source>
</evidence>
<accession>W1NP64</accession>
<comment type="similarity">
    <text evidence="1">Belongs to the peptidase A1 family.</text>
</comment>
<name>W1NP64_AMBTC</name>
<keyword evidence="7" id="KW-1185">Reference proteome</keyword>
<feature type="region of interest" description="Disordered" evidence="4">
    <location>
        <begin position="102"/>
        <end position="121"/>
    </location>
</feature>
<protein>
    <recommendedName>
        <fullName evidence="5">Xylanase inhibitor N-terminal domain-containing protein</fullName>
    </recommendedName>
</protein>
<dbReference type="PANTHER" id="PTHR47967">
    <property type="entry name" value="OS07G0603500 PROTEIN-RELATED"/>
    <property type="match status" value="1"/>
</dbReference>
<proteinExistence type="inferred from homology"/>
<dbReference type="Proteomes" id="UP000017836">
    <property type="component" value="Unassembled WGS sequence"/>
</dbReference>
<dbReference type="GO" id="GO:0008233">
    <property type="term" value="F:peptidase activity"/>
    <property type="evidence" value="ECO:0007669"/>
    <property type="project" value="UniProtKB-KW"/>
</dbReference>
<dbReference type="SUPFAM" id="SSF50630">
    <property type="entry name" value="Acid proteases"/>
    <property type="match status" value="1"/>
</dbReference>